<comment type="caution">
    <text evidence="2">The sequence shown here is derived from an EMBL/GenBank/DDBJ whole genome shotgun (WGS) entry which is preliminary data.</text>
</comment>
<feature type="transmembrane region" description="Helical" evidence="1">
    <location>
        <begin position="109"/>
        <end position="126"/>
    </location>
</feature>
<evidence type="ECO:0000256" key="1">
    <source>
        <dbReference type="SAM" id="Phobius"/>
    </source>
</evidence>
<feature type="transmembrane region" description="Helical" evidence="1">
    <location>
        <begin position="146"/>
        <end position="167"/>
    </location>
</feature>
<protein>
    <submittedName>
        <fullName evidence="2">Uncharacterized protein</fullName>
    </submittedName>
</protein>
<evidence type="ECO:0000313" key="3">
    <source>
        <dbReference type="Proteomes" id="UP000257317"/>
    </source>
</evidence>
<keyword evidence="1" id="KW-0472">Membrane</keyword>
<sequence length="261" mass="30840">MPYSLSEIIVLFFTYSVIGWIWETFYCSIKDGHYEYRGFLFGPYCPVYGFAVTTILVCTYKVQDNILLLFVVGMIVATIFEFIASLFLEKVFHLVLWDYSHLWGNIQGRVAPIISLFWGIGVVLLVKFVQSVVQRVINWEEMKTHGALAIIIVIVMGTDLVCTIISVEKFHNTTQKWNERINARLDKIHAKFDQETENWKIRKQMANWREDMIKHIDEIRPKEHLTWNQKRLLRSYSKMKFNDTKHFNNLKQDLIKHGLLK</sequence>
<gene>
    <name evidence="2" type="ORF">LrDSM24759_07570</name>
</gene>
<dbReference type="OrthoDB" id="9789229at2"/>
<dbReference type="InterPro" id="IPR010540">
    <property type="entry name" value="CmpB_TMEM229"/>
</dbReference>
<feature type="transmembrane region" description="Helical" evidence="1">
    <location>
        <begin position="66"/>
        <end position="88"/>
    </location>
</feature>
<dbReference type="Pfam" id="PF06541">
    <property type="entry name" value="ABC_trans_CmpB"/>
    <property type="match status" value="1"/>
</dbReference>
<dbReference type="AlphaFoldDB" id="A0A2Z6TAB3"/>
<keyword evidence="1" id="KW-1133">Transmembrane helix</keyword>
<dbReference type="RefSeq" id="WP_117118183.1">
    <property type="nucleotide sequence ID" value="NZ_BFBY01000004.1"/>
</dbReference>
<feature type="transmembrane region" description="Helical" evidence="1">
    <location>
        <begin position="38"/>
        <end position="60"/>
    </location>
</feature>
<keyword evidence="3" id="KW-1185">Reference proteome</keyword>
<feature type="transmembrane region" description="Helical" evidence="1">
    <location>
        <begin position="6"/>
        <end position="26"/>
    </location>
</feature>
<organism evidence="2 3">
    <name type="scientific">Lactobacillus rodentium</name>
    <dbReference type="NCBI Taxonomy" id="947835"/>
    <lineage>
        <taxon>Bacteria</taxon>
        <taxon>Bacillati</taxon>
        <taxon>Bacillota</taxon>
        <taxon>Bacilli</taxon>
        <taxon>Lactobacillales</taxon>
        <taxon>Lactobacillaceae</taxon>
        <taxon>Lactobacillus</taxon>
    </lineage>
</organism>
<evidence type="ECO:0000313" key="2">
    <source>
        <dbReference type="EMBL" id="GBG04843.1"/>
    </source>
</evidence>
<name>A0A2Z6TAB3_9LACO</name>
<keyword evidence="1" id="KW-0812">Transmembrane</keyword>
<proteinExistence type="predicted"/>
<accession>A0A2Z6TAB3</accession>
<reference evidence="3" key="1">
    <citation type="submission" date="2018-03" db="EMBL/GenBank/DDBJ databases">
        <title>New taxa in the Lactobacillus gasseri group.</title>
        <authorList>
            <person name="Tanizawa Y."/>
            <person name="Tohno M."/>
            <person name="Endo A."/>
            <person name="Arita M."/>
        </authorList>
    </citation>
    <scope>NUCLEOTIDE SEQUENCE [LARGE SCALE GENOMIC DNA]</scope>
    <source>
        <strain evidence="3">DSM 24759</strain>
    </source>
</reference>
<dbReference type="EMBL" id="BFBY01000004">
    <property type="protein sequence ID" value="GBG04843.1"/>
    <property type="molecule type" value="Genomic_DNA"/>
</dbReference>
<dbReference type="Proteomes" id="UP000257317">
    <property type="component" value="Unassembled WGS sequence"/>
</dbReference>